<dbReference type="EMBL" id="UINC01081475">
    <property type="protein sequence ID" value="SVC25359.1"/>
    <property type="molecule type" value="Genomic_DNA"/>
</dbReference>
<accession>A0A382KMA3</accession>
<organism evidence="2">
    <name type="scientific">marine metagenome</name>
    <dbReference type="NCBI Taxonomy" id="408172"/>
    <lineage>
        <taxon>unclassified sequences</taxon>
        <taxon>metagenomes</taxon>
        <taxon>ecological metagenomes</taxon>
    </lineage>
</organism>
<name>A0A382KMA3_9ZZZZ</name>
<proteinExistence type="predicted"/>
<gene>
    <name evidence="2" type="ORF">METZ01_LOCUS278213</name>
</gene>
<evidence type="ECO:0000313" key="2">
    <source>
        <dbReference type="EMBL" id="SVC25359.1"/>
    </source>
</evidence>
<reference evidence="2" key="1">
    <citation type="submission" date="2018-05" db="EMBL/GenBank/DDBJ databases">
        <authorList>
            <person name="Lanie J.A."/>
            <person name="Ng W.-L."/>
            <person name="Kazmierczak K.M."/>
            <person name="Andrzejewski T.M."/>
            <person name="Davidsen T.M."/>
            <person name="Wayne K.J."/>
            <person name="Tettelin H."/>
            <person name="Glass J.I."/>
            <person name="Rusch D."/>
            <person name="Podicherti R."/>
            <person name="Tsui H.-C.T."/>
            <person name="Winkler M.E."/>
        </authorList>
    </citation>
    <scope>NUCLEOTIDE SEQUENCE</scope>
</reference>
<evidence type="ECO:0000256" key="1">
    <source>
        <dbReference type="SAM" id="MobiDB-lite"/>
    </source>
</evidence>
<sequence>MGKKFFPSRSCPGSLSPGKFQKSSGKDFFKEDTLLEMKNSFIDKTHNIMSETVTKYSVSVFLQGI</sequence>
<protein>
    <submittedName>
        <fullName evidence="2">Uncharacterized protein</fullName>
    </submittedName>
</protein>
<feature type="region of interest" description="Disordered" evidence="1">
    <location>
        <begin position="1"/>
        <end position="25"/>
    </location>
</feature>
<dbReference type="AlphaFoldDB" id="A0A382KMA3"/>